<dbReference type="AlphaFoldDB" id="A0A804JPP3"/>
<dbReference type="EnsemblPlants" id="Ma06_t37210.1">
    <property type="protein sequence ID" value="Ma06_p37210.1"/>
    <property type="gene ID" value="Ma06_g37210"/>
</dbReference>
<name>A0A804JPP3_MUSAM</name>
<sequence>MMLAICWTSSATKFILLLSDEEMRSRCFKIWICVSRICKLREVRH</sequence>
<dbReference type="EMBL" id="HG996471">
    <property type="protein sequence ID" value="CAG1848541.1"/>
    <property type="molecule type" value="Genomic_DNA"/>
</dbReference>
<accession>A0A804JPP3</accession>
<gene>
    <name evidence="1" type="ORF">GSMUA_183360.1</name>
</gene>
<reference evidence="1" key="1">
    <citation type="submission" date="2021-03" db="EMBL/GenBank/DDBJ databases">
        <authorList>
            <consortium name="Genoscope - CEA"/>
            <person name="William W."/>
        </authorList>
    </citation>
    <scope>NUCLEOTIDE SEQUENCE</scope>
    <source>
        <strain evidence="1">Doubled-haploid Pahang</strain>
    </source>
</reference>
<dbReference type="Gramene" id="Ma06_t37210.1">
    <property type="protein sequence ID" value="Ma06_p37210.1"/>
    <property type="gene ID" value="Ma06_g37210"/>
</dbReference>
<reference evidence="2" key="2">
    <citation type="submission" date="2021-05" db="UniProtKB">
        <authorList>
            <consortium name="EnsemblPlants"/>
        </authorList>
    </citation>
    <scope>IDENTIFICATION</scope>
    <source>
        <strain evidence="2">subsp. malaccensis</strain>
    </source>
</reference>
<protein>
    <submittedName>
        <fullName evidence="1">(wild Malaysian banana) hypothetical protein</fullName>
    </submittedName>
</protein>
<dbReference type="Proteomes" id="UP000012960">
    <property type="component" value="Unplaced"/>
</dbReference>
<evidence type="ECO:0000313" key="1">
    <source>
        <dbReference type="EMBL" id="CAG1848541.1"/>
    </source>
</evidence>
<keyword evidence="3" id="KW-1185">Reference proteome</keyword>
<proteinExistence type="predicted"/>
<organism evidence="2 3">
    <name type="scientific">Musa acuminata subsp. malaccensis</name>
    <name type="common">Wild banana</name>
    <name type="synonym">Musa malaccensis</name>
    <dbReference type="NCBI Taxonomy" id="214687"/>
    <lineage>
        <taxon>Eukaryota</taxon>
        <taxon>Viridiplantae</taxon>
        <taxon>Streptophyta</taxon>
        <taxon>Embryophyta</taxon>
        <taxon>Tracheophyta</taxon>
        <taxon>Spermatophyta</taxon>
        <taxon>Magnoliopsida</taxon>
        <taxon>Liliopsida</taxon>
        <taxon>Zingiberales</taxon>
        <taxon>Musaceae</taxon>
        <taxon>Musa</taxon>
    </lineage>
</organism>
<dbReference type="InParanoid" id="A0A804JPP3"/>
<evidence type="ECO:0000313" key="3">
    <source>
        <dbReference type="Proteomes" id="UP000012960"/>
    </source>
</evidence>
<evidence type="ECO:0000313" key="2">
    <source>
        <dbReference type="EnsemblPlants" id="Ma06_p37210.1"/>
    </source>
</evidence>